<comment type="subunit">
    <text evidence="2">Homodimer.</text>
</comment>
<evidence type="ECO:0000259" key="11">
    <source>
        <dbReference type="Pfam" id="PF07992"/>
    </source>
</evidence>
<evidence type="ECO:0000259" key="12">
    <source>
        <dbReference type="Pfam" id="PF13192"/>
    </source>
</evidence>
<dbReference type="PRINTS" id="PR00469">
    <property type="entry name" value="PNDRDTASEII"/>
</dbReference>
<evidence type="ECO:0000256" key="3">
    <source>
        <dbReference type="ARBA" id="ARBA00022630"/>
    </source>
</evidence>
<dbReference type="Gene3D" id="3.50.50.60">
    <property type="entry name" value="FAD/NAD(P)-binding domain"/>
    <property type="match status" value="2"/>
</dbReference>
<dbReference type="PANTHER" id="PTHR48105">
    <property type="entry name" value="THIOREDOXIN REDUCTASE 1-RELATED-RELATED"/>
    <property type="match status" value="1"/>
</dbReference>
<dbReference type="GO" id="GO:0050660">
    <property type="term" value="F:flavin adenine dinucleotide binding"/>
    <property type="evidence" value="ECO:0007669"/>
    <property type="project" value="InterPro"/>
</dbReference>
<dbReference type="PIRSF" id="PIRSF000238">
    <property type="entry name" value="AhpF"/>
    <property type="match status" value="1"/>
</dbReference>
<dbReference type="PROSITE" id="PS51354">
    <property type="entry name" value="GLUTAREDOXIN_2"/>
    <property type="match status" value="1"/>
</dbReference>
<organism evidence="13">
    <name type="scientific">Oxalobacter aliiformigenes</name>
    <dbReference type="NCBI Taxonomy" id="2946593"/>
    <lineage>
        <taxon>Bacteria</taxon>
        <taxon>Pseudomonadati</taxon>
        <taxon>Pseudomonadota</taxon>
        <taxon>Betaproteobacteria</taxon>
        <taxon>Burkholderiales</taxon>
        <taxon>Oxalobacteraceae</taxon>
        <taxon>Oxalobacter</taxon>
    </lineage>
</organism>
<dbReference type="GO" id="GO:0000302">
    <property type="term" value="P:response to reactive oxygen species"/>
    <property type="evidence" value="ECO:0007669"/>
    <property type="project" value="InterPro"/>
</dbReference>
<dbReference type="GO" id="GO:0051287">
    <property type="term" value="F:NAD binding"/>
    <property type="evidence" value="ECO:0007669"/>
    <property type="project" value="InterPro"/>
</dbReference>
<dbReference type="InterPro" id="IPR044142">
    <property type="entry name" value="AhpF_NTD_N"/>
</dbReference>
<accession>A0A9E9L7K8</accession>
<dbReference type="InterPro" id="IPR012336">
    <property type="entry name" value="Thioredoxin-like_fold"/>
</dbReference>
<dbReference type="EMBL" id="CP098251">
    <property type="protein sequence ID" value="WAV91135.1"/>
    <property type="molecule type" value="Genomic_DNA"/>
</dbReference>
<evidence type="ECO:0000256" key="4">
    <source>
        <dbReference type="ARBA" id="ARBA00022827"/>
    </source>
</evidence>
<evidence type="ECO:0000256" key="5">
    <source>
        <dbReference type="ARBA" id="ARBA00023002"/>
    </source>
</evidence>
<evidence type="ECO:0000256" key="8">
    <source>
        <dbReference type="ARBA" id="ARBA00023284"/>
    </source>
</evidence>
<dbReference type="InterPro" id="IPR012081">
    <property type="entry name" value="Alkyl_hydroperoxide_Rdtase_suF"/>
</dbReference>
<feature type="binding site" evidence="9">
    <location>
        <begin position="214"/>
        <end position="229"/>
    </location>
    <ligand>
        <name>FAD</name>
        <dbReference type="ChEBI" id="CHEBI:57692"/>
    </ligand>
</feature>
<gene>
    <name evidence="13" type="primary">ahpF</name>
    <name evidence="13" type="ORF">NB646_10110</name>
</gene>
<dbReference type="SUPFAM" id="SSF51905">
    <property type="entry name" value="FAD/NAD(P)-binding domain"/>
    <property type="match status" value="1"/>
</dbReference>
<dbReference type="CDD" id="cd02974">
    <property type="entry name" value="AhpF_NTD_N"/>
    <property type="match status" value="1"/>
</dbReference>
<keyword evidence="4 9" id="KW-0274">FAD</keyword>
<feature type="binding site" evidence="9">
    <location>
        <begin position="353"/>
        <end position="367"/>
    </location>
    <ligand>
        <name>NAD(+)</name>
        <dbReference type="ChEBI" id="CHEBI:57540"/>
    </ligand>
</feature>
<sequence>MLDNQVKEQLRNYLAKLVNPIEIVASINDTEKSREMTALLQDIAELSSKITLTEQANEDKRSPSFSVNRPDGNVHIRFAGLPMGHEFTSLVLALLQTGGYPPKVEPDVIEQIRNLEGTYQFETYISLSCQNCPEVVQALNLMAVINPNISHVMIDGAIFQDEVNDRHIMAVPTIYLNGKEFGQGRMNIKEILAKVDTGSSKREAEKISAKAPFDVLVIGGGSAAVTSAIYAARKGIRTGLITENFGGQILNTTDIENIIAIKKIEGTHLAAVYEDNVRNHDIDVMMPHRATNLVPGELIEVQLENGASVKSRTVIVATGASWRKMQVPGEEKYIGRGIAFCPHCDGPLYKNKKIAVIGGGNSAVEAAIDLATIAEHVSVLVRGTKLTADTVLQDKLFSLKNVTLITQAKTVEVTGDGQKVNGLVYQDLSTSSNRTLPVAGIFVQIGQVPTTEWLKETPVKLNEKNEIEVDVYNRTSVPGIFAAGDVTSSPYKQIVIAMGDGAKASLSAFDYLIRH</sequence>
<evidence type="ECO:0000256" key="10">
    <source>
        <dbReference type="PIRSR" id="PIRSR000238-2"/>
    </source>
</evidence>
<dbReference type="InterPro" id="IPR036188">
    <property type="entry name" value="FAD/NAD-bd_sf"/>
</dbReference>
<proteinExistence type="inferred from homology"/>
<dbReference type="FunFam" id="3.50.50.60:FF:000007">
    <property type="entry name" value="Alkyl hydroperoxide reductase, F subunit"/>
    <property type="match status" value="1"/>
</dbReference>
<dbReference type="CDD" id="cd03026">
    <property type="entry name" value="AhpF_NTD_C"/>
    <property type="match status" value="1"/>
</dbReference>
<dbReference type="Proteomes" id="UP001164819">
    <property type="component" value="Chromosome"/>
</dbReference>
<dbReference type="AlphaFoldDB" id="A0A9E9L7K8"/>
<dbReference type="Pfam" id="PF07992">
    <property type="entry name" value="Pyr_redox_2"/>
    <property type="match status" value="1"/>
</dbReference>
<reference evidence="13" key="1">
    <citation type="journal article" date="2022" name="Front. Microbiol.">
        <title>New perspectives on an old grouping: The genomic and phenotypic variability of Oxalobacter formigenes and the implications for calcium oxalate stone prevention.</title>
        <authorList>
            <person name="Chmiel J.A."/>
            <person name="Carr C."/>
            <person name="Stuivenberg G.A."/>
            <person name="Venema R."/>
            <person name="Chanyi R.M."/>
            <person name="Al K.F."/>
            <person name="Giguere D."/>
            <person name="Say H."/>
            <person name="Akouris P.P."/>
            <person name="Dominguez Romero S.A."/>
            <person name="Kwong A."/>
            <person name="Tai V."/>
            <person name="Koval S.F."/>
            <person name="Razvi H."/>
            <person name="Bjazevic J."/>
            <person name="Burton J.P."/>
        </authorList>
    </citation>
    <scope>NUCLEOTIDE SEQUENCE</scope>
    <source>
        <strain evidence="13">OxK</strain>
    </source>
</reference>
<dbReference type="InterPro" id="IPR008255">
    <property type="entry name" value="Pyr_nucl-diS_OxRdtase_2_AS"/>
</dbReference>
<evidence type="ECO:0000256" key="1">
    <source>
        <dbReference type="ARBA" id="ARBA00009333"/>
    </source>
</evidence>
<feature type="domain" description="Thioredoxin-like fold" evidence="12">
    <location>
        <begin position="125"/>
        <end position="194"/>
    </location>
</feature>
<dbReference type="GO" id="GO:0005829">
    <property type="term" value="C:cytosol"/>
    <property type="evidence" value="ECO:0007669"/>
    <property type="project" value="UniProtKB-ARBA"/>
</dbReference>
<keyword evidence="8 10" id="KW-0676">Redox-active center</keyword>
<dbReference type="SUPFAM" id="SSF52833">
    <property type="entry name" value="Thioredoxin-like"/>
    <property type="match status" value="2"/>
</dbReference>
<keyword evidence="5" id="KW-0560">Oxidoreductase</keyword>
<dbReference type="InterPro" id="IPR050097">
    <property type="entry name" value="Ferredoxin-NADP_redctase_2"/>
</dbReference>
<keyword evidence="3" id="KW-0285">Flavoprotein</keyword>
<evidence type="ECO:0000313" key="13">
    <source>
        <dbReference type="EMBL" id="WAV91135.1"/>
    </source>
</evidence>
<name>A0A9E9L7K8_9BURK</name>
<evidence type="ECO:0000256" key="7">
    <source>
        <dbReference type="ARBA" id="ARBA00023157"/>
    </source>
</evidence>
<dbReference type="PRINTS" id="PR00368">
    <property type="entry name" value="FADPNR"/>
</dbReference>
<dbReference type="InterPro" id="IPR044141">
    <property type="entry name" value="AhpF_NTD_C"/>
</dbReference>
<keyword evidence="7 10" id="KW-1015">Disulfide bond</keyword>
<protein>
    <submittedName>
        <fullName evidence="13">Alkyl hydroperoxide reductase subunit F</fullName>
    </submittedName>
</protein>
<feature type="disulfide bond" description="Redox-active" evidence="10">
    <location>
        <begin position="341"/>
        <end position="344"/>
    </location>
</feature>
<evidence type="ECO:0000256" key="6">
    <source>
        <dbReference type="ARBA" id="ARBA00023027"/>
    </source>
</evidence>
<dbReference type="RefSeq" id="WP_269283330.1">
    <property type="nucleotide sequence ID" value="NZ_CP098251.1"/>
</dbReference>
<dbReference type="Pfam" id="PF13192">
    <property type="entry name" value="Thioredoxin_3"/>
    <property type="match status" value="1"/>
</dbReference>
<evidence type="ECO:0000256" key="9">
    <source>
        <dbReference type="PIRSR" id="PIRSR000238-1"/>
    </source>
</evidence>
<dbReference type="InterPro" id="IPR036249">
    <property type="entry name" value="Thioredoxin-like_sf"/>
</dbReference>
<dbReference type="PROSITE" id="PS00573">
    <property type="entry name" value="PYRIDINE_REDOX_2"/>
    <property type="match status" value="1"/>
</dbReference>
<dbReference type="GO" id="GO:0032991">
    <property type="term" value="C:protein-containing complex"/>
    <property type="evidence" value="ECO:0007669"/>
    <property type="project" value="UniProtKB-ARBA"/>
</dbReference>
<feature type="domain" description="FAD/NAD(P)-binding" evidence="11">
    <location>
        <begin position="213"/>
        <end position="501"/>
    </location>
</feature>
<dbReference type="NCBIfam" id="TIGR03140">
    <property type="entry name" value="AhpF"/>
    <property type="match status" value="1"/>
</dbReference>
<dbReference type="GO" id="GO:0016668">
    <property type="term" value="F:oxidoreductase activity, acting on a sulfur group of donors, NAD(P) as acceptor"/>
    <property type="evidence" value="ECO:0007669"/>
    <property type="project" value="UniProtKB-ARBA"/>
</dbReference>
<comment type="cofactor">
    <cofactor evidence="9">
        <name>FAD</name>
        <dbReference type="ChEBI" id="CHEBI:57692"/>
    </cofactor>
    <text evidence="9">Binds 1 FAD per subunit.</text>
</comment>
<keyword evidence="6 9" id="KW-0520">NAD</keyword>
<dbReference type="InterPro" id="IPR023753">
    <property type="entry name" value="FAD/NAD-binding_dom"/>
</dbReference>
<keyword evidence="9" id="KW-0521">NADP</keyword>
<evidence type="ECO:0000256" key="2">
    <source>
        <dbReference type="ARBA" id="ARBA00011738"/>
    </source>
</evidence>
<feature type="binding site" evidence="9">
    <location>
        <begin position="475"/>
        <end position="485"/>
    </location>
    <ligand>
        <name>FAD</name>
        <dbReference type="ChEBI" id="CHEBI:57692"/>
    </ligand>
</feature>
<dbReference type="Gene3D" id="3.40.30.80">
    <property type="match status" value="1"/>
</dbReference>
<dbReference type="GO" id="GO:0102039">
    <property type="term" value="F:NADH-dependent peroxiredoxin activity"/>
    <property type="evidence" value="ECO:0007669"/>
    <property type="project" value="InterPro"/>
</dbReference>
<comment type="similarity">
    <text evidence="1">Belongs to the class-II pyridine nucleotide-disulfide oxidoreductase family.</text>
</comment>